<comment type="subcellular location">
    <subcellularLocation>
        <location evidence="1">Secreted</location>
    </subcellularLocation>
</comment>
<feature type="active site" description="Charge relay system" evidence="5">
    <location>
        <position position="1069"/>
    </location>
</feature>
<keyword evidence="5" id="KW-0645">Protease</keyword>
<dbReference type="EMBL" id="BKAJ01000034">
    <property type="protein sequence ID" value="GEP55167.1"/>
    <property type="molecule type" value="Genomic_DNA"/>
</dbReference>
<feature type="active site" description="Charge relay system" evidence="5">
    <location>
        <position position="812"/>
    </location>
</feature>
<dbReference type="Proteomes" id="UP000321058">
    <property type="component" value="Unassembled WGS sequence"/>
</dbReference>
<dbReference type="GO" id="GO:0008237">
    <property type="term" value="F:metallopeptidase activity"/>
    <property type="evidence" value="ECO:0007669"/>
    <property type="project" value="InterPro"/>
</dbReference>
<reference evidence="7 8" key="1">
    <citation type="submission" date="2019-07" db="EMBL/GenBank/DDBJ databases">
        <title>Whole genome shotgun sequence of Reyranella soli NBRC 108950.</title>
        <authorList>
            <person name="Hosoyama A."/>
            <person name="Uohara A."/>
            <person name="Ohji S."/>
            <person name="Ichikawa N."/>
        </authorList>
    </citation>
    <scope>NUCLEOTIDE SEQUENCE [LARGE SCALE GENOMIC DNA]</scope>
    <source>
        <strain evidence="7 8">NBRC 108950</strain>
    </source>
</reference>
<protein>
    <recommendedName>
        <fullName evidence="6">Peptidase S53 domain-containing protein</fullName>
    </recommendedName>
</protein>
<evidence type="ECO:0000256" key="1">
    <source>
        <dbReference type="ARBA" id="ARBA00004613"/>
    </source>
</evidence>
<feature type="binding site" evidence="5">
    <location>
        <position position="1149"/>
    </location>
    <ligand>
        <name>Ca(2+)</name>
        <dbReference type="ChEBI" id="CHEBI:29108"/>
    </ligand>
</feature>
<evidence type="ECO:0000313" key="8">
    <source>
        <dbReference type="Proteomes" id="UP000321058"/>
    </source>
</evidence>
<dbReference type="InterPro" id="IPR036852">
    <property type="entry name" value="Peptidase_S8/S53_dom_sf"/>
</dbReference>
<comment type="caution">
    <text evidence="7">The sequence shown here is derived from an EMBL/GenBank/DDBJ whole genome shotgun (WGS) entry which is preliminary data.</text>
</comment>
<dbReference type="CDD" id="cd04056">
    <property type="entry name" value="Peptidases_S53"/>
    <property type="match status" value="1"/>
</dbReference>
<dbReference type="InterPro" id="IPR030400">
    <property type="entry name" value="Sedolisin_dom"/>
</dbReference>
<dbReference type="RefSeq" id="WP_147149268.1">
    <property type="nucleotide sequence ID" value="NZ_BKAJ01000034.1"/>
</dbReference>
<dbReference type="InterPro" id="IPR018511">
    <property type="entry name" value="Hemolysin-typ_Ca-bd_CS"/>
</dbReference>
<dbReference type="Gene3D" id="2.150.10.10">
    <property type="entry name" value="Serralysin-like metalloprotease, C-terminal"/>
    <property type="match status" value="2"/>
</dbReference>
<feature type="active site" description="Charge relay system" evidence="5">
    <location>
        <position position="808"/>
    </location>
</feature>
<dbReference type="PROSITE" id="PS00330">
    <property type="entry name" value="HEMOLYSIN_CALCIUM"/>
    <property type="match status" value="3"/>
</dbReference>
<evidence type="ECO:0000256" key="2">
    <source>
        <dbReference type="ARBA" id="ARBA00009490"/>
    </source>
</evidence>
<dbReference type="GO" id="GO:0005615">
    <property type="term" value="C:extracellular space"/>
    <property type="evidence" value="ECO:0007669"/>
    <property type="project" value="InterPro"/>
</dbReference>
<dbReference type="InterPro" id="IPR024079">
    <property type="entry name" value="MetalloPept_cat_dom_sf"/>
</dbReference>
<accession>A0A512N864</accession>
<dbReference type="PROSITE" id="PS51695">
    <property type="entry name" value="SEDOLISIN"/>
    <property type="match status" value="1"/>
</dbReference>
<feature type="domain" description="Peptidase S53" evidence="6">
    <location>
        <begin position="728"/>
        <end position="1171"/>
    </location>
</feature>
<name>A0A512N864_9HYPH</name>
<keyword evidence="4" id="KW-0677">Repeat</keyword>
<keyword evidence="5" id="KW-0720">Serine protease</keyword>
<dbReference type="PRINTS" id="PR00313">
    <property type="entry name" value="CABNDNGRPT"/>
</dbReference>
<dbReference type="SUPFAM" id="SSF51120">
    <property type="entry name" value="beta-Roll"/>
    <property type="match status" value="2"/>
</dbReference>
<dbReference type="PANTHER" id="PTHR14218:SF15">
    <property type="entry name" value="TRIPEPTIDYL-PEPTIDASE 1"/>
    <property type="match status" value="1"/>
</dbReference>
<dbReference type="Gene3D" id="3.40.50.200">
    <property type="entry name" value="Peptidase S8/S53 domain"/>
    <property type="match status" value="1"/>
</dbReference>
<dbReference type="Pfam" id="PF00353">
    <property type="entry name" value="HemolysinCabind"/>
    <property type="match status" value="4"/>
</dbReference>
<proteinExistence type="inferred from homology"/>
<dbReference type="Gene3D" id="3.40.390.10">
    <property type="entry name" value="Collagenase (Catalytic Domain)"/>
    <property type="match status" value="1"/>
</dbReference>
<comment type="cofactor">
    <cofactor evidence="5">
        <name>Ca(2+)</name>
        <dbReference type="ChEBI" id="CHEBI:29108"/>
    </cofactor>
    <text evidence="5">Binds 1 Ca(2+) ion per subunit.</text>
</comment>
<dbReference type="GO" id="GO:0005509">
    <property type="term" value="F:calcium ion binding"/>
    <property type="evidence" value="ECO:0007669"/>
    <property type="project" value="InterPro"/>
</dbReference>
<feature type="binding site" evidence="5">
    <location>
        <position position="1151"/>
    </location>
    <ligand>
        <name>Ca(2+)</name>
        <dbReference type="ChEBI" id="CHEBI:29108"/>
    </ligand>
</feature>
<sequence>MPNFGPYESEVAFISGITDANTAAAVSYYTMESLQGPDGKWLVTVPTAYTSMSGAIKWGGSAQPGTPGGTVTYWFDAAASWTPAEQAVWTGAFGLWSGLADIDFALASSAGAANITVKRLANQQAYASFGVDWQVPVGSAVINGAPQTGAYVTIDTSHDTYGPLDGDPNTKGGYPYSTVIHEIGHILGLGHAGPYDTTVDYQQQQFGPYDTEQWSIMSYIHPSRTDTRYFGDYPVGGTYWDTTTGSDGKVYDNEPLTPQMLDILAIQRLYGEATAGPFSGNQAYGFNANFADPFLQSIYDFGSNPSAIVTIWNSGTGNALDLSGFSQDANVNLAPGTFSSAGGLANNIAIALGTRIETAFGGGGNDTITANSAVASTLQGNDGNDTLTGCNLDDQLFGNTGNDVLQGGGGADQLSGGDGDDFLVGGDGSDRLNGGGGNDILQSGAGGDVMSGDGGTDIFQFVIGQAQGDTITDFASGDVLQFFGYGSGTVTNVAGTNNWLVTSQDGSVTETITLGNGATLTSADYAFYSPYTQLDNSTFLDFASWRSNTTTPPTGGTAVGSGETLAVALVFDRANDPSSLLSSSWASRQQQLEALQHTNSLWSTYGADLTDYEAAKTVLDGLGIQRMDVVDPGNSYISSAQSRTIWVEITGDSFSTLFGPSTKLMDSGGNWYWTGSLSLPTELTDLGVSGLWFDTQKFQPPYGNTSVPAAVLPQGSQSPGNNSTQGSLVYPQVAVQNYYNMPLSADMATGTIGLVEPVIGTALPGDNGGSGFQAAVDAYRAGAGVATGAPVITVGNQNWGTAPNGSGERSLDTGMVAAIAPQSPLVFYSGSGLTLADAFTAYQSAFWDDVNNPQVITSSFRYTPMVAPGSPFFKASAELFVDAALRNITVFNSNGDGGSGYELPNGLTNINTSRSSPFSVTVGGTSISSTLAALNDDTLQGIVDKAASGDLATIWDLVAGGMTQSPVGMSGGSAALIETAWNVYYLNGTTFSNRVGTGYRENNTGSGGADPTFGIPSYQADYGLVPFTADPYHLVGRGTPDVSANAGGNLYYIVPTGDMTGTESNGGTSAATPLWAALGAQLNAIFEDQNLPHLGYANDLLYIASAIAPASFNDIRTGNNTSSYVLGGDYTSDGVAITPTGYGYTAGPGYDLTSGLGTPNGVLLARALTGIAHHQMSFADNPDLIDLDAAGNWITGDVRQSLLIQATSTKGTDTEIKVEIGGFDDSFTNHRSGDFAWTARFAQQSLQADFDPNLVRLYDKYAHGSLLHTVAESNADVSMAIGRGLGFADQAQLTSPYGIADFATSFGTVHLARAVAVAETVGGANDQVAVVRMRQNGEDTLSVSLYKVDDYTGSIGGLKPGQAGYAEAAESRAYLTGTGGTSLQGGGYGNYAQGQIVGVDAGDLIAMKLTNQSTGKTSWAFAEANEKVDGKGVGHLWNYDYNTWGWEDQHGGGDRDFNDLVVMLDFTSAYGNQWLM</sequence>
<dbReference type="SMART" id="SM00235">
    <property type="entry name" value="ZnMc"/>
    <property type="match status" value="1"/>
</dbReference>
<dbReference type="Pfam" id="PF08548">
    <property type="entry name" value="Peptidase_M10_C"/>
    <property type="match status" value="1"/>
</dbReference>
<comment type="similarity">
    <text evidence="2">Belongs to the peptidase M10B family.</text>
</comment>
<evidence type="ECO:0000256" key="4">
    <source>
        <dbReference type="ARBA" id="ARBA00022737"/>
    </source>
</evidence>
<keyword evidence="8" id="KW-1185">Reference proteome</keyword>
<gene>
    <name evidence="7" type="ORF">RSO01_23330</name>
</gene>
<evidence type="ECO:0000256" key="5">
    <source>
        <dbReference type="PROSITE-ProRule" id="PRU01032"/>
    </source>
</evidence>
<keyword evidence="3" id="KW-0964">Secreted</keyword>
<dbReference type="InterPro" id="IPR001343">
    <property type="entry name" value="Hemolysn_Ca-bd"/>
</dbReference>
<dbReference type="SUPFAM" id="SSF55486">
    <property type="entry name" value="Metalloproteases ('zincins'), catalytic domain"/>
    <property type="match status" value="1"/>
</dbReference>
<evidence type="ECO:0000256" key="3">
    <source>
        <dbReference type="ARBA" id="ARBA00022525"/>
    </source>
</evidence>
<dbReference type="SUPFAM" id="SSF52743">
    <property type="entry name" value="Subtilisin-like"/>
    <property type="match status" value="1"/>
</dbReference>
<dbReference type="GO" id="GO:0008240">
    <property type="term" value="F:tripeptidyl-peptidase activity"/>
    <property type="evidence" value="ECO:0007669"/>
    <property type="project" value="TreeGrafter"/>
</dbReference>
<feature type="binding site" evidence="5">
    <location>
        <position position="1114"/>
    </location>
    <ligand>
        <name>Ca(2+)</name>
        <dbReference type="ChEBI" id="CHEBI:29108"/>
    </ligand>
</feature>
<dbReference type="GO" id="GO:0004252">
    <property type="term" value="F:serine-type endopeptidase activity"/>
    <property type="evidence" value="ECO:0007669"/>
    <property type="project" value="UniProtKB-UniRule"/>
</dbReference>
<dbReference type="GO" id="GO:0006508">
    <property type="term" value="P:proteolysis"/>
    <property type="evidence" value="ECO:0007669"/>
    <property type="project" value="UniProtKB-KW"/>
</dbReference>
<dbReference type="InterPro" id="IPR011049">
    <property type="entry name" value="Serralysin-like_metalloprot_C"/>
</dbReference>
<evidence type="ECO:0000313" key="7">
    <source>
        <dbReference type="EMBL" id="GEP55167.1"/>
    </source>
</evidence>
<keyword evidence="5" id="KW-0106">Calcium</keyword>
<dbReference type="InterPro" id="IPR050819">
    <property type="entry name" value="Tripeptidyl-peptidase_I"/>
</dbReference>
<keyword evidence="5" id="KW-0378">Hydrolase</keyword>
<dbReference type="InterPro" id="IPR006026">
    <property type="entry name" value="Peptidase_Metallo"/>
</dbReference>
<feature type="binding site" evidence="5">
    <location>
        <position position="1115"/>
    </location>
    <ligand>
        <name>Ca(2+)</name>
        <dbReference type="ChEBI" id="CHEBI:29108"/>
    </ligand>
</feature>
<organism evidence="7 8">
    <name type="scientific">Reyranella soli</name>
    <dbReference type="NCBI Taxonomy" id="1230389"/>
    <lineage>
        <taxon>Bacteria</taxon>
        <taxon>Pseudomonadati</taxon>
        <taxon>Pseudomonadota</taxon>
        <taxon>Alphaproteobacteria</taxon>
        <taxon>Hyphomicrobiales</taxon>
        <taxon>Reyranellaceae</taxon>
        <taxon>Reyranella</taxon>
    </lineage>
</organism>
<dbReference type="GO" id="GO:0008270">
    <property type="term" value="F:zinc ion binding"/>
    <property type="evidence" value="ECO:0007669"/>
    <property type="project" value="InterPro"/>
</dbReference>
<dbReference type="InterPro" id="IPR013858">
    <property type="entry name" value="Peptidase_M10B_C"/>
</dbReference>
<dbReference type="PANTHER" id="PTHR14218">
    <property type="entry name" value="PROTEASE S8 TRIPEPTIDYL PEPTIDASE I CLN2"/>
    <property type="match status" value="1"/>
</dbReference>
<dbReference type="OrthoDB" id="9002785at2"/>
<keyword evidence="5" id="KW-0479">Metal-binding</keyword>
<evidence type="ECO:0000259" key="6">
    <source>
        <dbReference type="PROSITE" id="PS51695"/>
    </source>
</evidence>